<proteinExistence type="predicted"/>
<dbReference type="CDD" id="cd04179">
    <property type="entry name" value="DPM_DPG-synthase_like"/>
    <property type="match status" value="1"/>
</dbReference>
<dbReference type="PANTHER" id="PTHR48090">
    <property type="entry name" value="UNDECAPRENYL-PHOSPHATE 4-DEOXY-4-FORMAMIDO-L-ARABINOSE TRANSFERASE-RELATED"/>
    <property type="match status" value="1"/>
</dbReference>
<dbReference type="EMBL" id="JAMDMJ010000039">
    <property type="protein sequence ID" value="MCY9599045.1"/>
    <property type="molecule type" value="Genomic_DNA"/>
</dbReference>
<sequence>MSRQSDVLIIIPAYNEEDAIEQTVDHLREHVEYDYLIVDDGSKDRTAAIIRERGYNGVRLPVNLGIGGAMQTGYRYAARHGYKYAIQLDADGQHDARDIDKLVREIRESGNDMVIGSRFVEKSSYKSSLPRRIGIYYFYMLIRILTGNRIFDPTSGYRIVNSKIIREFATYYPVDYPEVEILVSMARSKYRIKEISVEMKKRQGGVSSINPVRSVYYMLKVTMFSIIRRSF</sequence>
<dbReference type="GO" id="GO:0016740">
    <property type="term" value="F:transferase activity"/>
    <property type="evidence" value="ECO:0007669"/>
    <property type="project" value="UniProtKB-KW"/>
</dbReference>
<dbReference type="InterPro" id="IPR050256">
    <property type="entry name" value="Glycosyltransferase_2"/>
</dbReference>
<dbReference type="GeneID" id="95374856"/>
<dbReference type="Proteomes" id="UP001527202">
    <property type="component" value="Unassembled WGS sequence"/>
</dbReference>
<keyword evidence="3" id="KW-0808">Transferase</keyword>
<dbReference type="Pfam" id="PF00535">
    <property type="entry name" value="Glycos_transf_2"/>
    <property type="match status" value="1"/>
</dbReference>
<reference evidence="2 5" key="2">
    <citation type="submission" date="2022-05" db="EMBL/GenBank/DDBJ databases">
        <title>Genome Sequencing of Bee-Associated Microbes.</title>
        <authorList>
            <person name="Dunlap C."/>
        </authorList>
    </citation>
    <scope>NUCLEOTIDE SEQUENCE [LARGE SCALE GENOMIC DNA]</scope>
    <source>
        <strain evidence="2 5">NRRL B-23120</strain>
    </source>
</reference>
<dbReference type="AlphaFoldDB" id="A0A410WTJ3"/>
<name>A0A410WTJ3_9BACL</name>
<dbReference type="RefSeq" id="WP_042228978.1">
    <property type="nucleotide sequence ID" value="NZ_BQWH01000001.1"/>
</dbReference>
<dbReference type="Gene3D" id="3.90.550.10">
    <property type="entry name" value="Spore Coat Polysaccharide Biosynthesis Protein SpsA, Chain A"/>
    <property type="match status" value="1"/>
</dbReference>
<evidence type="ECO:0000313" key="4">
    <source>
        <dbReference type="Proteomes" id="UP000288943"/>
    </source>
</evidence>
<dbReference type="OrthoDB" id="9810303at2"/>
<evidence type="ECO:0000313" key="5">
    <source>
        <dbReference type="Proteomes" id="UP001527202"/>
    </source>
</evidence>
<reference evidence="3 4" key="1">
    <citation type="submission" date="2018-01" db="EMBL/GenBank/DDBJ databases">
        <title>The whole genome sequencing and assembly of Paenibacillus chitinolyticus KCCM 41400 strain.</title>
        <authorList>
            <person name="Kim J.-Y."/>
            <person name="Park M.-K."/>
            <person name="Lee Y.-J."/>
            <person name="Yi H."/>
            <person name="Bahn Y.-S."/>
            <person name="Kim J.F."/>
            <person name="Lee D.-W."/>
        </authorList>
    </citation>
    <scope>NUCLEOTIDE SEQUENCE [LARGE SCALE GENOMIC DNA]</scope>
    <source>
        <strain evidence="3 4">KCCM 41400</strain>
    </source>
</reference>
<dbReference type="KEGG" id="pchi:PC41400_08535"/>
<evidence type="ECO:0000313" key="3">
    <source>
        <dbReference type="EMBL" id="QAV17705.1"/>
    </source>
</evidence>
<organism evidence="3 4">
    <name type="scientific">Paenibacillus chitinolyticus</name>
    <dbReference type="NCBI Taxonomy" id="79263"/>
    <lineage>
        <taxon>Bacteria</taxon>
        <taxon>Bacillati</taxon>
        <taxon>Bacillota</taxon>
        <taxon>Bacilli</taxon>
        <taxon>Bacillales</taxon>
        <taxon>Paenibacillaceae</taxon>
        <taxon>Paenibacillus</taxon>
    </lineage>
</organism>
<dbReference type="SUPFAM" id="SSF53448">
    <property type="entry name" value="Nucleotide-diphospho-sugar transferases"/>
    <property type="match status" value="1"/>
</dbReference>
<dbReference type="Proteomes" id="UP000288943">
    <property type="component" value="Chromosome"/>
</dbReference>
<accession>A0A410WTJ3</accession>
<keyword evidence="5" id="KW-1185">Reference proteome</keyword>
<evidence type="ECO:0000259" key="1">
    <source>
        <dbReference type="Pfam" id="PF00535"/>
    </source>
</evidence>
<dbReference type="InterPro" id="IPR001173">
    <property type="entry name" value="Glyco_trans_2-like"/>
</dbReference>
<dbReference type="InterPro" id="IPR029044">
    <property type="entry name" value="Nucleotide-diphossugar_trans"/>
</dbReference>
<feature type="domain" description="Glycosyltransferase 2-like" evidence="1">
    <location>
        <begin position="9"/>
        <end position="166"/>
    </location>
</feature>
<gene>
    <name evidence="2" type="ORF">M5X16_25130</name>
    <name evidence="3" type="ORF">PC41400_08535</name>
</gene>
<evidence type="ECO:0000313" key="2">
    <source>
        <dbReference type="EMBL" id="MCY9599045.1"/>
    </source>
</evidence>
<dbReference type="EMBL" id="CP026520">
    <property type="protein sequence ID" value="QAV17705.1"/>
    <property type="molecule type" value="Genomic_DNA"/>
</dbReference>
<protein>
    <submittedName>
        <fullName evidence="3">Glycosyltransferase family 2 protein</fullName>
    </submittedName>
</protein>